<reference evidence="6" key="1">
    <citation type="journal article" date="2014" name="Int. J. Syst. Evol. Microbiol.">
        <title>Complete genome sequence of Corynebacterium casei LMG S-19264T (=DSM 44701T), isolated from a smear-ripened cheese.</title>
        <authorList>
            <consortium name="US DOE Joint Genome Institute (JGI-PGF)"/>
            <person name="Walter F."/>
            <person name="Albersmeier A."/>
            <person name="Kalinowski J."/>
            <person name="Ruckert C."/>
        </authorList>
    </citation>
    <scope>NUCLEOTIDE SEQUENCE</scope>
    <source>
        <strain evidence="6">JCM 5069</strain>
    </source>
</reference>
<dbReference type="GO" id="GO:0006729">
    <property type="term" value="P:tetrahydrobiopterin biosynthetic process"/>
    <property type="evidence" value="ECO:0007669"/>
    <property type="project" value="InterPro"/>
</dbReference>
<dbReference type="EMBL" id="BNCD01000039">
    <property type="protein sequence ID" value="GHH88620.1"/>
    <property type="molecule type" value="Genomic_DNA"/>
</dbReference>
<comment type="caution">
    <text evidence="6">The sequence shown here is derived from an EMBL/GenBank/DDBJ whole genome shotgun (WGS) entry which is preliminary data.</text>
</comment>
<dbReference type="Proteomes" id="UP000603708">
    <property type="component" value="Unassembled WGS sequence"/>
</dbReference>
<name>A0A919GRS1_9ACTN</name>
<evidence type="ECO:0000313" key="6">
    <source>
        <dbReference type="EMBL" id="GHH88620.1"/>
    </source>
</evidence>
<dbReference type="HAMAP" id="MF_00434">
    <property type="entry name" value="Pterin_4_alpha"/>
    <property type="match status" value="1"/>
</dbReference>
<keyword evidence="7" id="KW-1185">Reference proteome</keyword>
<evidence type="ECO:0000256" key="3">
    <source>
        <dbReference type="ARBA" id="ARBA00023239"/>
    </source>
</evidence>
<dbReference type="Gene3D" id="3.30.1360.20">
    <property type="entry name" value="Transcriptional coactivator/pterin dehydratase"/>
    <property type="match status" value="1"/>
</dbReference>
<evidence type="ECO:0000313" key="7">
    <source>
        <dbReference type="Proteomes" id="UP000603708"/>
    </source>
</evidence>
<feature type="region of interest" description="Disordered" evidence="5">
    <location>
        <begin position="25"/>
        <end position="59"/>
    </location>
</feature>
<dbReference type="NCBIfam" id="NF002017">
    <property type="entry name" value="PRK00823.1-2"/>
    <property type="match status" value="1"/>
</dbReference>
<comment type="catalytic activity">
    <reaction evidence="1 4">
        <text>(4aS,6R)-4a-hydroxy-L-erythro-5,6,7,8-tetrahydrobiopterin = (6R)-L-erythro-6,7-dihydrobiopterin + H2O</text>
        <dbReference type="Rhea" id="RHEA:11920"/>
        <dbReference type="ChEBI" id="CHEBI:15377"/>
        <dbReference type="ChEBI" id="CHEBI:15642"/>
        <dbReference type="ChEBI" id="CHEBI:43120"/>
        <dbReference type="EC" id="4.2.1.96"/>
    </reaction>
</comment>
<dbReference type="Pfam" id="PF01329">
    <property type="entry name" value="Pterin_4a"/>
    <property type="match status" value="1"/>
</dbReference>
<dbReference type="AlphaFoldDB" id="A0A919GRS1"/>
<dbReference type="SUPFAM" id="SSF55248">
    <property type="entry name" value="PCD-like"/>
    <property type="match status" value="1"/>
</dbReference>
<dbReference type="PANTHER" id="PTHR12599:SF0">
    <property type="entry name" value="PTERIN-4-ALPHA-CARBINOLAMINE DEHYDRATASE"/>
    <property type="match status" value="1"/>
</dbReference>
<organism evidence="6 7">
    <name type="scientific">Streptomyces sulfonofaciens</name>
    <dbReference type="NCBI Taxonomy" id="68272"/>
    <lineage>
        <taxon>Bacteria</taxon>
        <taxon>Bacillati</taxon>
        <taxon>Actinomycetota</taxon>
        <taxon>Actinomycetes</taxon>
        <taxon>Kitasatosporales</taxon>
        <taxon>Streptomycetaceae</taxon>
        <taxon>Streptomyces</taxon>
    </lineage>
</organism>
<reference evidence="6" key="2">
    <citation type="submission" date="2020-09" db="EMBL/GenBank/DDBJ databases">
        <authorList>
            <person name="Sun Q."/>
            <person name="Ohkuma M."/>
        </authorList>
    </citation>
    <scope>NUCLEOTIDE SEQUENCE</scope>
    <source>
        <strain evidence="6">JCM 5069</strain>
    </source>
</reference>
<evidence type="ECO:0000256" key="2">
    <source>
        <dbReference type="ARBA" id="ARBA00006472"/>
    </source>
</evidence>
<proteinExistence type="inferred from homology"/>
<feature type="compositionally biased region" description="Gly residues" evidence="5">
    <location>
        <begin position="29"/>
        <end position="41"/>
    </location>
</feature>
<accession>A0A919GRS1</accession>
<dbReference type="GO" id="GO:0008124">
    <property type="term" value="F:4-alpha-hydroxytetrahydrobiopterin dehydratase activity"/>
    <property type="evidence" value="ECO:0007669"/>
    <property type="project" value="UniProtKB-UniRule"/>
</dbReference>
<dbReference type="CDD" id="cd00488">
    <property type="entry name" value="PCD_DCoH"/>
    <property type="match status" value="1"/>
</dbReference>
<dbReference type="PANTHER" id="PTHR12599">
    <property type="entry name" value="PTERIN-4-ALPHA-CARBINOLAMINE DEHYDRATASE"/>
    <property type="match status" value="1"/>
</dbReference>
<dbReference type="EC" id="4.2.1.96" evidence="4"/>
<dbReference type="InterPro" id="IPR001533">
    <property type="entry name" value="Pterin_deHydtase"/>
</dbReference>
<sequence length="179" mass="18854">MDRVDEERRAGLVAVRQRVDDVQDVMAGAPGGGRPGGGARAGHGRAVDDGGRRGAGRPRVRGRGLWQAGGTVGGEDAGMAVAALEQEEIADRLHELPGWTLDGDRLARSYRLGSHFAATAMVVHIAQVQEELGHHAELTLGYNTVSLTVNTHSIGGAVTALDFRLAHRVEELAPVHGAH</sequence>
<keyword evidence="3 4" id="KW-0456">Lyase</keyword>
<evidence type="ECO:0000256" key="1">
    <source>
        <dbReference type="ARBA" id="ARBA00001554"/>
    </source>
</evidence>
<comment type="similarity">
    <text evidence="2 4">Belongs to the pterin-4-alpha-carbinolamine dehydratase family.</text>
</comment>
<protein>
    <recommendedName>
        <fullName evidence="4">Putative pterin-4-alpha-carbinolamine dehydratase</fullName>
        <shortName evidence="4">PHS</shortName>
        <ecNumber evidence="4">4.2.1.96</ecNumber>
    </recommendedName>
    <alternativeName>
        <fullName evidence="4">4-alpha-hydroxy-tetrahydropterin dehydratase</fullName>
    </alternativeName>
    <alternativeName>
        <fullName evidence="4">Pterin carbinolamine dehydratase</fullName>
        <shortName evidence="4">PCD</shortName>
    </alternativeName>
</protein>
<dbReference type="InterPro" id="IPR036428">
    <property type="entry name" value="PCD_sf"/>
</dbReference>
<evidence type="ECO:0000256" key="4">
    <source>
        <dbReference type="HAMAP-Rule" id="MF_00434"/>
    </source>
</evidence>
<evidence type="ECO:0000256" key="5">
    <source>
        <dbReference type="SAM" id="MobiDB-lite"/>
    </source>
</evidence>
<gene>
    <name evidence="6" type="ORF">GCM10018793_68930</name>
</gene>